<dbReference type="PANTHER" id="PTHR47197">
    <property type="entry name" value="PROTEIN NIRF"/>
    <property type="match status" value="1"/>
</dbReference>
<keyword evidence="7" id="KW-1185">Reference proteome</keyword>
<dbReference type="SUPFAM" id="SSF48695">
    <property type="entry name" value="Multiheme cytochromes"/>
    <property type="match status" value="1"/>
</dbReference>
<dbReference type="Gene3D" id="2.130.10.10">
    <property type="entry name" value="YVTN repeat-like/Quinoprotein amine dehydrogenase"/>
    <property type="match status" value="1"/>
</dbReference>
<dbReference type="AlphaFoldDB" id="A0A506UHK3"/>
<dbReference type="Proteomes" id="UP000320314">
    <property type="component" value="Unassembled WGS sequence"/>
</dbReference>
<dbReference type="PANTHER" id="PTHR47197:SF3">
    <property type="entry name" value="DIHYDRO-HEME D1 DEHYDROGENASE"/>
    <property type="match status" value="1"/>
</dbReference>
<gene>
    <name evidence="6" type="ORF">FJU11_00805</name>
</gene>
<dbReference type="RefSeq" id="WP_141165100.1">
    <property type="nucleotide sequence ID" value="NZ_VHLH01000001.1"/>
</dbReference>
<dbReference type="InterPro" id="IPR015943">
    <property type="entry name" value="WD40/YVTN_repeat-like_dom_sf"/>
</dbReference>
<proteinExistence type="predicted"/>
<keyword evidence="4" id="KW-1133">Transmembrane helix</keyword>
<dbReference type="OrthoDB" id="145213at2"/>
<evidence type="ECO:0000313" key="7">
    <source>
        <dbReference type="Proteomes" id="UP000320314"/>
    </source>
</evidence>
<accession>A0A506UHK3</accession>
<evidence type="ECO:0000256" key="4">
    <source>
        <dbReference type="SAM" id="Phobius"/>
    </source>
</evidence>
<dbReference type="InterPro" id="IPR011045">
    <property type="entry name" value="N2O_reductase_N"/>
</dbReference>
<feature type="transmembrane region" description="Helical" evidence="4">
    <location>
        <begin position="32"/>
        <end position="53"/>
    </location>
</feature>
<dbReference type="GO" id="GO:0020037">
    <property type="term" value="F:heme binding"/>
    <property type="evidence" value="ECO:0007669"/>
    <property type="project" value="InterPro"/>
</dbReference>
<feature type="domain" description="Cytochrome c" evidence="5">
    <location>
        <begin position="552"/>
        <end position="674"/>
    </location>
</feature>
<dbReference type="InterPro" id="IPR051200">
    <property type="entry name" value="Host-pathogen_enzymatic-act"/>
</dbReference>
<dbReference type="Gene3D" id="1.10.1130.10">
    <property type="entry name" value="Flavocytochrome C3, Chain A"/>
    <property type="match status" value="1"/>
</dbReference>
<protein>
    <recommendedName>
        <fullName evidence="5">Cytochrome c domain-containing protein</fullName>
    </recommendedName>
</protein>
<feature type="transmembrane region" description="Helical" evidence="4">
    <location>
        <begin position="99"/>
        <end position="119"/>
    </location>
</feature>
<evidence type="ECO:0000256" key="2">
    <source>
        <dbReference type="ARBA" id="ARBA00023004"/>
    </source>
</evidence>
<keyword evidence="3" id="KW-0349">Heme</keyword>
<reference evidence="6 7" key="1">
    <citation type="submission" date="2019-06" db="EMBL/GenBank/DDBJ databases">
        <authorList>
            <person name="Li M."/>
        </authorList>
    </citation>
    <scope>NUCLEOTIDE SEQUENCE [LARGE SCALE GENOMIC DNA]</scope>
    <source>
        <strain evidence="6 7">BGMRC6574</strain>
    </source>
</reference>
<keyword evidence="4" id="KW-0812">Transmembrane</keyword>
<feature type="transmembrane region" description="Helical" evidence="4">
    <location>
        <begin position="59"/>
        <end position="79"/>
    </location>
</feature>
<organism evidence="6 7">
    <name type="scientific">Pararhizobium mangrovi</name>
    <dbReference type="NCBI Taxonomy" id="2590452"/>
    <lineage>
        <taxon>Bacteria</taxon>
        <taxon>Pseudomonadati</taxon>
        <taxon>Pseudomonadota</taxon>
        <taxon>Alphaproteobacteria</taxon>
        <taxon>Hyphomicrobiales</taxon>
        <taxon>Rhizobiaceae</taxon>
        <taxon>Rhizobium/Agrobacterium group</taxon>
        <taxon>Pararhizobium</taxon>
    </lineage>
</organism>
<dbReference type="InterPro" id="IPR036280">
    <property type="entry name" value="Multihaem_cyt_sf"/>
</dbReference>
<dbReference type="GO" id="GO:0009055">
    <property type="term" value="F:electron transfer activity"/>
    <property type="evidence" value="ECO:0007669"/>
    <property type="project" value="InterPro"/>
</dbReference>
<keyword evidence="2 3" id="KW-0408">Iron</keyword>
<evidence type="ECO:0000256" key="1">
    <source>
        <dbReference type="ARBA" id="ARBA00022723"/>
    </source>
</evidence>
<keyword evidence="4" id="KW-0472">Membrane</keyword>
<evidence type="ECO:0000256" key="3">
    <source>
        <dbReference type="PROSITE-ProRule" id="PRU00433"/>
    </source>
</evidence>
<name>A0A506UHK3_9HYPH</name>
<keyword evidence="1 3" id="KW-0479">Metal-binding</keyword>
<evidence type="ECO:0000259" key="5">
    <source>
        <dbReference type="PROSITE" id="PS51007"/>
    </source>
</evidence>
<sequence>MSIDDARRGALAACPTKRRWKVSRRLAKPAELSLYVLLATGLLLFAPFGLSWAVVRWALVVHVVSAIVFVPCLVVPFWISHRGLVTTTRKRFLRITGRILELVFVAMFASGAFLLFVGWNGTFAGGLAHDLHLLLAVPVILVVAAHAWRFSFLKALVTGALVAGFLGGLAMPAASAPKQASSAVESTSLLLEAGGNTLLSANFDGGSVSRVDRRTGKRVAEAAIGGDITALTVDADDGLVAASDFTGNRVVLLDRASLKVERTIAIEGRPAGIVYDARNRLFWVAATEGDQLYALSPDGRIEADMKVAESPRGLALMPDGRLLVSHSMIGAVSIYDTTRLPAKRTKLIRLGVEQNTDETVSQGLPRRLDRIAVSPDGKQAWLPHVLWNFDHPFQFQSTVFPAISVLSLKPGAEHEVLSRRKQLFKQINIVEDGQRTRIVSNPADVAFSADGGKAYVTFAGSEDLGVFDLSRAPPIDAANAKGTAGAKAVEIYRHLPGENPRGLVVSGDDIFVQNAMGLDLSKLSTGGSGPFARVKVAKAHFAKLVAADPLDPDTRRGERLFDLANTAAFPDAPMAGDNWMSCSSCHVDGFNFTNKALFQATPVDKFHSAFTGHGSIKRLVAGDFIGDYIRMIKNTQGGMGHDTRFDTPVTDPAHPSETVKAMMRDLHAYVTSNGNLPLLATWLRGKDGGASVDAKAWTNPALCGQCHSKIFKDWANSMHHGMAQSDPYYATLEDLAAKDEGEPFRAWCMGCHAPQQLLSGKRRTTDEPSRMFDTDGAALEARLKDYVHATDEGAGCLTCHRVEKIEDSGQLSAGNASIDLSPGDRPTYPGENSDWAALRAFAHRTIRARPQEHAQSMLNHIEGGNPKLCASCHSEFAPGTGAYIISTYEEWAHSSFNAPGDPAQNRTCADCHMHADVDRIGENVPGRATDGGAMKANVVSHRFTGAQYNIVGLRDPEARAQSIALLKSAARLSLQPGKAGTVTIRVANTGTGHDLPGGISNFRQMWLAFSVKDAAGRTVLTSGGVDQDGHVDEGARFFHKVLGDEKAHDVGLKFWRLARMAEDTRIPADGHRDETYALPRDVAYPLHVAATLRFRTFPRELSEMVKKRYPDLPLPKIVDMAHLTRTIDRP</sequence>
<feature type="transmembrane region" description="Helical" evidence="4">
    <location>
        <begin position="155"/>
        <end position="174"/>
    </location>
</feature>
<dbReference type="EMBL" id="VHLH01000001">
    <property type="protein sequence ID" value="TPW32797.1"/>
    <property type="molecule type" value="Genomic_DNA"/>
</dbReference>
<dbReference type="InterPro" id="IPR009056">
    <property type="entry name" value="Cyt_c-like_dom"/>
</dbReference>
<feature type="transmembrane region" description="Helical" evidence="4">
    <location>
        <begin position="131"/>
        <end position="148"/>
    </location>
</feature>
<dbReference type="GO" id="GO:0046872">
    <property type="term" value="F:metal ion binding"/>
    <property type="evidence" value="ECO:0007669"/>
    <property type="project" value="UniProtKB-KW"/>
</dbReference>
<dbReference type="PROSITE" id="PS51007">
    <property type="entry name" value="CYTC"/>
    <property type="match status" value="1"/>
</dbReference>
<dbReference type="SUPFAM" id="SSF50974">
    <property type="entry name" value="Nitrous oxide reductase, N-terminal domain"/>
    <property type="match status" value="1"/>
</dbReference>
<comment type="caution">
    <text evidence="6">The sequence shown here is derived from an EMBL/GenBank/DDBJ whole genome shotgun (WGS) entry which is preliminary data.</text>
</comment>
<evidence type="ECO:0000313" key="6">
    <source>
        <dbReference type="EMBL" id="TPW32797.1"/>
    </source>
</evidence>